<keyword evidence="1" id="KW-1133">Transmembrane helix</keyword>
<evidence type="ECO:0000256" key="1">
    <source>
        <dbReference type="SAM" id="Phobius"/>
    </source>
</evidence>
<dbReference type="RefSeq" id="WP_147042159.1">
    <property type="nucleotide sequence ID" value="NZ_BAABIR010000002.1"/>
</dbReference>
<protein>
    <submittedName>
        <fullName evidence="3">Sensor histidine kinase</fullName>
    </submittedName>
</protein>
<feature type="transmembrane region" description="Helical" evidence="1">
    <location>
        <begin position="55"/>
        <end position="74"/>
    </location>
</feature>
<dbReference type="Gene3D" id="3.30.565.10">
    <property type="entry name" value="Histidine kinase-like ATPase, C-terminal domain"/>
    <property type="match status" value="1"/>
</dbReference>
<dbReference type="EMBL" id="VOQQ01000001">
    <property type="protein sequence ID" value="TXC62771.1"/>
    <property type="molecule type" value="Genomic_DNA"/>
</dbReference>
<keyword evidence="1" id="KW-0812">Transmembrane</keyword>
<dbReference type="AlphaFoldDB" id="A0A5C6TRX7"/>
<reference evidence="3 4" key="1">
    <citation type="journal article" date="2015" name="J. Microbiol.">
        <title>Sphingosinicella ginsenosidimutans sp. nov., with ginsenoside converting activity.</title>
        <authorList>
            <person name="Kim J.K."/>
            <person name="Kang M.S."/>
            <person name="Park S.C."/>
            <person name="Kim K.M."/>
            <person name="Choi K."/>
            <person name="Yoon M.H."/>
            <person name="Im W.T."/>
        </authorList>
    </citation>
    <scope>NUCLEOTIDE SEQUENCE [LARGE SCALE GENOMIC DNA]</scope>
    <source>
        <strain evidence="3 4">BS-11</strain>
    </source>
</reference>
<dbReference type="SUPFAM" id="SSF55874">
    <property type="entry name" value="ATPase domain of HSP90 chaperone/DNA topoisomerase II/histidine kinase"/>
    <property type="match status" value="1"/>
</dbReference>
<dbReference type="SMART" id="SM00387">
    <property type="entry name" value="HATPase_c"/>
    <property type="match status" value="1"/>
</dbReference>
<dbReference type="GO" id="GO:0016020">
    <property type="term" value="C:membrane"/>
    <property type="evidence" value="ECO:0007669"/>
    <property type="project" value="InterPro"/>
</dbReference>
<dbReference type="InterPro" id="IPR050640">
    <property type="entry name" value="Bact_2-comp_sensor_kinase"/>
</dbReference>
<evidence type="ECO:0000313" key="3">
    <source>
        <dbReference type="EMBL" id="TXC62771.1"/>
    </source>
</evidence>
<accession>A0A5C6TRX7</accession>
<evidence type="ECO:0000313" key="4">
    <source>
        <dbReference type="Proteomes" id="UP000321249"/>
    </source>
</evidence>
<evidence type="ECO:0000259" key="2">
    <source>
        <dbReference type="SMART" id="SM00387"/>
    </source>
</evidence>
<comment type="caution">
    <text evidence="3">The sequence shown here is derived from an EMBL/GenBank/DDBJ whole genome shotgun (WGS) entry which is preliminary data.</text>
</comment>
<name>A0A5C6TRX7_9SPHN</name>
<feature type="transmembrane region" description="Helical" evidence="1">
    <location>
        <begin position="127"/>
        <end position="148"/>
    </location>
</feature>
<dbReference type="GO" id="GO:0000155">
    <property type="term" value="F:phosphorelay sensor kinase activity"/>
    <property type="evidence" value="ECO:0007669"/>
    <property type="project" value="InterPro"/>
</dbReference>
<dbReference type="OrthoDB" id="2514702at2"/>
<keyword evidence="3" id="KW-0808">Transferase</keyword>
<dbReference type="Proteomes" id="UP000321249">
    <property type="component" value="Unassembled WGS sequence"/>
</dbReference>
<dbReference type="PANTHER" id="PTHR34220">
    <property type="entry name" value="SENSOR HISTIDINE KINASE YPDA"/>
    <property type="match status" value="1"/>
</dbReference>
<feature type="domain" description="Histidine kinase/HSP90-like ATPase" evidence="2">
    <location>
        <begin position="260"/>
        <end position="361"/>
    </location>
</feature>
<dbReference type="PANTHER" id="PTHR34220:SF7">
    <property type="entry name" value="SENSOR HISTIDINE KINASE YPDA"/>
    <property type="match status" value="1"/>
</dbReference>
<dbReference type="Pfam" id="PF06580">
    <property type="entry name" value="His_kinase"/>
    <property type="match status" value="1"/>
</dbReference>
<dbReference type="Pfam" id="PF02518">
    <property type="entry name" value="HATPase_c"/>
    <property type="match status" value="1"/>
</dbReference>
<sequence length="363" mass="40454">MNAHSPVVADRERIIEERRRSTLKLIGLFWLFAFAVLTVRGTLVDTQPFYLLAPRRLLTAGFGALLCLGMVYLLERLKERSFPERIAYAMAGALAMSALLTIFSLGLNRIMFPIEGARPTKIVESVQWVMVWMGYFLAWTGTQLALTYHWEAQDEVQRNAAMRDLAQEARIAALRYQINPHFLFNALNAISGLVLEQRNYEAETMLLNLAEFLRSALASGQGGTIELDEEIGLQRLYLGLEEARFADRMKVTIEVPNALAEARVPTLILQPLIENAVRHGVDRSEKTTTIRIAALRRGEKLSLIVEDDGDGGGRPPKGGTGLGLANVRERLHAHFGEGARLVTRPRVHGGFHVEIEMPLSVGS</sequence>
<keyword evidence="4" id="KW-1185">Reference proteome</keyword>
<organism evidence="3 4">
    <name type="scientific">Allosphingosinicella ginsenosidimutans</name>
    <dbReference type="NCBI Taxonomy" id="1176539"/>
    <lineage>
        <taxon>Bacteria</taxon>
        <taxon>Pseudomonadati</taxon>
        <taxon>Pseudomonadota</taxon>
        <taxon>Alphaproteobacteria</taxon>
        <taxon>Sphingomonadales</taxon>
        <taxon>Sphingomonadaceae</taxon>
        <taxon>Allosphingosinicella</taxon>
    </lineage>
</organism>
<gene>
    <name evidence="3" type="ORF">FRZ32_03290</name>
</gene>
<feature type="transmembrane region" description="Helical" evidence="1">
    <location>
        <begin position="86"/>
        <end position="107"/>
    </location>
</feature>
<keyword evidence="3" id="KW-0418">Kinase</keyword>
<proteinExistence type="predicted"/>
<feature type="transmembrane region" description="Helical" evidence="1">
    <location>
        <begin position="21"/>
        <end position="43"/>
    </location>
</feature>
<keyword evidence="1" id="KW-0472">Membrane</keyword>
<dbReference type="InterPro" id="IPR003594">
    <property type="entry name" value="HATPase_dom"/>
</dbReference>
<dbReference type="InterPro" id="IPR036890">
    <property type="entry name" value="HATPase_C_sf"/>
</dbReference>
<dbReference type="InterPro" id="IPR010559">
    <property type="entry name" value="Sig_transdc_His_kin_internal"/>
</dbReference>